<dbReference type="InterPro" id="IPR002227">
    <property type="entry name" value="Tyrosinase_Cu-bd"/>
</dbReference>
<dbReference type="PROSITE" id="PS00498">
    <property type="entry name" value="TYROSINASE_2"/>
    <property type="match status" value="1"/>
</dbReference>
<reference evidence="5 6" key="1">
    <citation type="submission" date="2024-11" db="EMBL/GenBank/DDBJ databases">
        <title>Chromosome-level genome assembly of the freshwater bivalve Anodonta woodiana.</title>
        <authorList>
            <person name="Chen X."/>
        </authorList>
    </citation>
    <scope>NUCLEOTIDE SEQUENCE [LARGE SCALE GENOMIC DNA]</scope>
    <source>
        <strain evidence="5">MN2024</strain>
        <tissue evidence="5">Gills</tissue>
    </source>
</reference>
<feature type="domain" description="Tyrosinase copper-binding" evidence="4">
    <location>
        <begin position="271"/>
        <end position="282"/>
    </location>
</feature>
<keyword evidence="3" id="KW-1133">Transmembrane helix</keyword>
<dbReference type="AlphaFoldDB" id="A0ABD3TJS7"/>
<keyword evidence="1" id="KW-0479">Metal-binding</keyword>
<protein>
    <recommendedName>
        <fullName evidence="4">Tyrosinase copper-binding domain-containing protein</fullName>
    </recommendedName>
</protein>
<feature type="transmembrane region" description="Helical" evidence="3">
    <location>
        <begin position="12"/>
        <end position="31"/>
    </location>
</feature>
<dbReference type="PRINTS" id="PR00092">
    <property type="entry name" value="TYROSINASE"/>
</dbReference>
<gene>
    <name evidence="5" type="ORF">ACJMK2_022613</name>
</gene>
<dbReference type="SUPFAM" id="SSF48056">
    <property type="entry name" value="Di-copper centre-containing domain"/>
    <property type="match status" value="1"/>
</dbReference>
<dbReference type="PANTHER" id="PTHR11474">
    <property type="entry name" value="TYROSINASE FAMILY MEMBER"/>
    <property type="match status" value="1"/>
</dbReference>
<dbReference type="InterPro" id="IPR008922">
    <property type="entry name" value="Di-copper_centre_dom_sf"/>
</dbReference>
<proteinExistence type="predicted"/>
<dbReference type="Pfam" id="PF00264">
    <property type="entry name" value="Tyrosinase"/>
    <property type="match status" value="1"/>
</dbReference>
<keyword evidence="2" id="KW-0186">Copper</keyword>
<dbReference type="Proteomes" id="UP001634394">
    <property type="component" value="Unassembled WGS sequence"/>
</dbReference>
<evidence type="ECO:0000256" key="2">
    <source>
        <dbReference type="ARBA" id="ARBA00023008"/>
    </source>
</evidence>
<feature type="non-terminal residue" evidence="5">
    <location>
        <position position="1"/>
    </location>
</feature>
<dbReference type="Gene3D" id="1.10.1280.10">
    <property type="entry name" value="Di-copper center containing domain from catechol oxidase"/>
    <property type="match status" value="1"/>
</dbReference>
<evidence type="ECO:0000256" key="3">
    <source>
        <dbReference type="SAM" id="Phobius"/>
    </source>
</evidence>
<evidence type="ECO:0000313" key="5">
    <source>
        <dbReference type="EMBL" id="KAL3837245.1"/>
    </source>
</evidence>
<dbReference type="PANTHER" id="PTHR11474:SF126">
    <property type="entry name" value="TYROSINASE-LIKE PROTEIN TYR-1-RELATED"/>
    <property type="match status" value="1"/>
</dbReference>
<accession>A0ABD3TJS7</accession>
<keyword evidence="3" id="KW-0812">Transmembrane</keyword>
<evidence type="ECO:0000256" key="1">
    <source>
        <dbReference type="ARBA" id="ARBA00022723"/>
    </source>
</evidence>
<keyword evidence="3" id="KW-0472">Membrane</keyword>
<dbReference type="InterPro" id="IPR050316">
    <property type="entry name" value="Tyrosinase/Hemocyanin"/>
</dbReference>
<name>A0ABD3TJS7_SINWO</name>
<organism evidence="5 6">
    <name type="scientific">Sinanodonta woodiana</name>
    <name type="common">Chinese pond mussel</name>
    <name type="synonym">Anodonta woodiana</name>
    <dbReference type="NCBI Taxonomy" id="1069815"/>
    <lineage>
        <taxon>Eukaryota</taxon>
        <taxon>Metazoa</taxon>
        <taxon>Spiralia</taxon>
        <taxon>Lophotrochozoa</taxon>
        <taxon>Mollusca</taxon>
        <taxon>Bivalvia</taxon>
        <taxon>Autobranchia</taxon>
        <taxon>Heteroconchia</taxon>
        <taxon>Palaeoheterodonta</taxon>
        <taxon>Unionida</taxon>
        <taxon>Unionoidea</taxon>
        <taxon>Unionidae</taxon>
        <taxon>Unioninae</taxon>
        <taxon>Sinanodonta</taxon>
    </lineage>
</organism>
<evidence type="ECO:0000313" key="6">
    <source>
        <dbReference type="Proteomes" id="UP001634394"/>
    </source>
</evidence>
<comment type="caution">
    <text evidence="5">The sequence shown here is derived from an EMBL/GenBank/DDBJ whole genome shotgun (WGS) entry which is preliminary data.</text>
</comment>
<dbReference type="EMBL" id="JBJQND010000018">
    <property type="protein sequence ID" value="KAL3837245.1"/>
    <property type="molecule type" value="Genomic_DNA"/>
</dbReference>
<keyword evidence="6" id="KW-1185">Reference proteome</keyword>
<sequence length="610" mass="69538">LVFLEIIGMKSNLLWATLVALFGAVLVSGMVEEIPMPSEMQSCLKVFQNNTSVADTVGEGLYFTCLNRFISRQKANDPDDCDLSEDDWAYFDKLIMQSLKYVDGVPVPLSGFRIRKEYRQLSNQARNAFHKAVIELKNVSNNYKMYEEALRRIDPTVSLPYWDYSIDYKMPDPTKSVVWTPDFLGNGQGVVNTGPFANWTTASRQLERNIGVDGRLISEEVINDILTKCQAEDVIAPSTANNSKFVIEIHHNNIHLWVGGDMYYLETAAFDPVFFVHHANIDYIWQLFRDHQRQVSSVDPAKNYPIKGGELHAPDRPMDRFPMFRNIDGFASYWEKYWYKYDKPATCSVVPDCGSPWLECKGGVCISKTAEERHLPFTKADTTKTRAELGSISMEIRDYNPGTGLTTPIQNNFFINGKADMKLWAFVPIKVIYMKPTDERFPIYRVYNGTPDLSQGFYNYPEHIIHKQPKAYSNCKMNPSGAGQIILESNGINYYGRYTEYAIIDSRLQIGSSMAYIGVKNPETEITEAIISAHDRCGRMCQPKCLDHGSNTAKYRPCSGAIRISPASPKMYGNTLGEAILGVWHWWDRQFTNTFELVMVCNNDAEWPWK</sequence>
<evidence type="ECO:0000259" key="4">
    <source>
        <dbReference type="PROSITE" id="PS00498"/>
    </source>
</evidence>
<dbReference type="GO" id="GO:0046872">
    <property type="term" value="F:metal ion binding"/>
    <property type="evidence" value="ECO:0007669"/>
    <property type="project" value="UniProtKB-KW"/>
</dbReference>